<keyword evidence="3" id="KW-1185">Reference proteome</keyword>
<name>A0A6I2KYK3_9BURK</name>
<feature type="domain" description="SnoaL-like" evidence="1">
    <location>
        <begin position="16"/>
        <end position="109"/>
    </location>
</feature>
<evidence type="ECO:0000313" key="3">
    <source>
        <dbReference type="Proteomes" id="UP000433309"/>
    </source>
</evidence>
<protein>
    <submittedName>
        <fullName evidence="2">Nuclear transport factor 2 family protein</fullName>
    </submittedName>
</protein>
<dbReference type="Pfam" id="PF12680">
    <property type="entry name" value="SnoaL_2"/>
    <property type="match status" value="1"/>
</dbReference>
<dbReference type="InterPro" id="IPR037401">
    <property type="entry name" value="SnoaL-like"/>
</dbReference>
<organism evidence="2 3">
    <name type="scientific">Duganella guangzhouensis</name>
    <dbReference type="NCBI Taxonomy" id="2666084"/>
    <lineage>
        <taxon>Bacteria</taxon>
        <taxon>Pseudomonadati</taxon>
        <taxon>Pseudomonadota</taxon>
        <taxon>Betaproteobacteria</taxon>
        <taxon>Burkholderiales</taxon>
        <taxon>Oxalobacteraceae</taxon>
        <taxon>Telluria group</taxon>
        <taxon>Duganella</taxon>
    </lineage>
</organism>
<accession>A0A6I2KYK3</accession>
<comment type="caution">
    <text evidence="2">The sequence shown here is derived from an EMBL/GenBank/DDBJ whole genome shotgun (WGS) entry which is preliminary data.</text>
</comment>
<evidence type="ECO:0000313" key="2">
    <source>
        <dbReference type="EMBL" id="MRW89524.1"/>
    </source>
</evidence>
<evidence type="ECO:0000259" key="1">
    <source>
        <dbReference type="Pfam" id="PF12680"/>
    </source>
</evidence>
<dbReference type="RefSeq" id="WP_154374028.1">
    <property type="nucleotide sequence ID" value="NZ_WKJK01000002.1"/>
</dbReference>
<dbReference type="Gene3D" id="3.10.450.50">
    <property type="match status" value="1"/>
</dbReference>
<reference evidence="2 3" key="1">
    <citation type="submission" date="2019-11" db="EMBL/GenBank/DDBJ databases">
        <title>Novel species isolated from a subtropical stream in China.</title>
        <authorList>
            <person name="Lu H."/>
        </authorList>
    </citation>
    <scope>NUCLEOTIDE SEQUENCE [LARGE SCALE GENOMIC DNA]</scope>
    <source>
        <strain evidence="2 3">FT80W</strain>
    </source>
</reference>
<dbReference type="EMBL" id="WKJK01000002">
    <property type="protein sequence ID" value="MRW89524.1"/>
    <property type="molecule type" value="Genomic_DNA"/>
</dbReference>
<dbReference type="AlphaFoldDB" id="A0A6I2KYK3"/>
<gene>
    <name evidence="2" type="ORF">GJ699_05960</name>
</gene>
<proteinExistence type="predicted"/>
<dbReference type="Proteomes" id="UP000433309">
    <property type="component" value="Unassembled WGS sequence"/>
</dbReference>
<dbReference type="SUPFAM" id="SSF54427">
    <property type="entry name" value="NTF2-like"/>
    <property type="match status" value="1"/>
</dbReference>
<sequence length="128" mass="13580">MKTASQLLNAYLDNIQNPAAAAALFADDGVLELPTLGSFARAVGPAAIADFIGGLLKKVPDFRFKDVKLFIDNGDQAFGEYSVEALVPSTGKLYKQTYAGVLLSKDGKIQLLREALDTLAAAQAFSPD</sequence>
<dbReference type="InterPro" id="IPR032710">
    <property type="entry name" value="NTF2-like_dom_sf"/>
</dbReference>